<name>A0A1C9WBX5_9GAMM</name>
<dbReference type="AlphaFoldDB" id="A0A1C9WBX5"/>
<evidence type="ECO:0000259" key="1">
    <source>
        <dbReference type="Pfam" id="PF21554"/>
    </source>
</evidence>
<evidence type="ECO:0000313" key="3">
    <source>
        <dbReference type="EMBL" id="AOS98649.1"/>
    </source>
</evidence>
<organism evidence="3 4">
    <name type="scientific">Microbulbifer aggregans</name>
    <dbReference type="NCBI Taxonomy" id="1769779"/>
    <lineage>
        <taxon>Bacteria</taxon>
        <taxon>Pseudomonadati</taxon>
        <taxon>Pseudomonadota</taxon>
        <taxon>Gammaproteobacteria</taxon>
        <taxon>Cellvibrionales</taxon>
        <taxon>Microbulbiferaceae</taxon>
        <taxon>Microbulbifer</taxon>
    </lineage>
</organism>
<dbReference type="InterPro" id="IPR048752">
    <property type="entry name" value="CCC_C_2nd_subdom"/>
</dbReference>
<feature type="domain" description="Prokaryotic cation-chloride cotransporter first C-terminal subdomain" evidence="2">
    <location>
        <begin position="46"/>
        <end position="173"/>
    </location>
</feature>
<dbReference type="InterPro" id="IPR048753">
    <property type="entry name" value="CCC_C_1st_subdom"/>
</dbReference>
<evidence type="ECO:0000259" key="2">
    <source>
        <dbReference type="Pfam" id="PF21555"/>
    </source>
</evidence>
<evidence type="ECO:0000313" key="4">
    <source>
        <dbReference type="Proteomes" id="UP000095672"/>
    </source>
</evidence>
<dbReference type="KEGG" id="micc:AUP74_03283"/>
<keyword evidence="4" id="KW-1185">Reference proteome</keyword>
<feature type="domain" description="Prokaryotic cation-chloride cotransporter second C-terminal subdomain" evidence="1">
    <location>
        <begin position="174"/>
        <end position="308"/>
    </location>
</feature>
<dbReference type="Pfam" id="PF21554">
    <property type="entry name" value="CCC_C_2nd_pro"/>
    <property type="match status" value="1"/>
</dbReference>
<dbReference type="Proteomes" id="UP000095672">
    <property type="component" value="Chromosome"/>
</dbReference>
<dbReference type="Pfam" id="PF21555">
    <property type="entry name" value="CCC_C_1st_pro"/>
    <property type="match status" value="1"/>
</dbReference>
<reference evidence="4" key="1">
    <citation type="submission" date="2016-01" db="EMBL/GenBank/DDBJ databases">
        <title>Complete genome sequence of Microbulbifer sp. CCB-MM1, a halophile isolated from Matang Mangrove Forest, Perak.</title>
        <authorList>
            <person name="Moh T.H."/>
            <person name="Dinesh B."/>
            <person name="Lau N.-S."/>
            <person name="Go F."/>
            <person name="Alexander Chong S.-C."/>
        </authorList>
    </citation>
    <scope>NUCLEOTIDE SEQUENCE [LARGE SCALE GENOMIC DNA]</scope>
    <source>
        <strain evidence="4">CCB-MM1</strain>
    </source>
</reference>
<dbReference type="RefSeq" id="WP_145924435.1">
    <property type="nucleotide sequence ID" value="NZ_CP014143.1"/>
</dbReference>
<protein>
    <submittedName>
        <fullName evidence="3">Uncharacterized protein</fullName>
    </submittedName>
</protein>
<accession>A0A1C9WBX5</accession>
<dbReference type="STRING" id="1769779.AUP74_03283"/>
<gene>
    <name evidence="3" type="ORF">AUP74_03283</name>
</gene>
<sequence>MSSSRVTAPSGDARSCLCTALAEWAEKKITPPQGGAERAWKPNILMPVSEPERLRGAFQFVGELAYPVGSIKLLGIAPADRAEELEGHLVDTQHAFTRDNIFTISTVLVSESFPDGVRIGMQALAGSFFRPNLLFLQLPRGKETHESLQELIREAGRQRMGVSLLVRHETAGLGRRKRINLWIPDQGPEWSMKMDFQDLDLAILLAYRMLDSWEDAELTVIAAVEKAGEKEKARKFLDRLVDLARLPASTAAHVADGDFDRYASSAPRADLNVFPLPAELDADFLWSLRDATGSTCLFTQDSGDESALA</sequence>
<proteinExistence type="predicted"/>
<dbReference type="OrthoDB" id="3181223at2"/>
<dbReference type="EMBL" id="CP014143">
    <property type="protein sequence ID" value="AOS98649.1"/>
    <property type="molecule type" value="Genomic_DNA"/>
</dbReference>